<evidence type="ECO:0000256" key="2">
    <source>
        <dbReference type="ARBA" id="ARBA00012528"/>
    </source>
</evidence>
<evidence type="ECO:0000256" key="4">
    <source>
        <dbReference type="SAM" id="Coils"/>
    </source>
</evidence>
<feature type="domain" description="GGDEF" evidence="7">
    <location>
        <begin position="435"/>
        <end position="564"/>
    </location>
</feature>
<keyword evidence="5" id="KW-0472">Membrane</keyword>
<dbReference type="PANTHER" id="PTHR45138:SF9">
    <property type="entry name" value="DIGUANYLATE CYCLASE DGCM-RELATED"/>
    <property type="match status" value="1"/>
</dbReference>
<dbReference type="STRING" id="314285.KT71_06077"/>
<feature type="transmembrane region" description="Helical" evidence="5">
    <location>
        <begin position="294"/>
        <end position="317"/>
    </location>
</feature>
<dbReference type="PROSITE" id="PS50885">
    <property type="entry name" value="HAMP"/>
    <property type="match status" value="1"/>
</dbReference>
<accession>A4ABQ6</accession>
<dbReference type="Gene3D" id="3.30.70.270">
    <property type="match status" value="1"/>
</dbReference>
<proteinExistence type="predicted"/>
<dbReference type="EMBL" id="AAOA02000004">
    <property type="protein sequence ID" value="EAQ96569.2"/>
    <property type="molecule type" value="Genomic_DNA"/>
</dbReference>
<evidence type="ECO:0000256" key="5">
    <source>
        <dbReference type="SAM" id="Phobius"/>
    </source>
</evidence>
<dbReference type="RefSeq" id="WP_023660379.1">
    <property type="nucleotide sequence ID" value="NZ_CM002299.1"/>
</dbReference>
<evidence type="ECO:0000259" key="7">
    <source>
        <dbReference type="PROSITE" id="PS50887"/>
    </source>
</evidence>
<reference evidence="8 9" key="2">
    <citation type="journal article" date="2009" name="PLoS ONE">
        <title>The photosynthetic apparatus and its regulation in the aerobic gammaproteobacterium Congregibacter litoralis gen. nov., sp. nov.</title>
        <authorList>
            <person name="Spring S."/>
            <person name="Lunsdorf H."/>
            <person name="Fuchs B.M."/>
            <person name="Tindall B.J."/>
        </authorList>
    </citation>
    <scope>NUCLEOTIDE SEQUENCE [LARGE SCALE GENOMIC DNA]</scope>
    <source>
        <strain evidence="8">KT71</strain>
    </source>
</reference>
<dbReference type="InterPro" id="IPR000160">
    <property type="entry name" value="GGDEF_dom"/>
</dbReference>
<dbReference type="Proteomes" id="UP000019205">
    <property type="component" value="Chromosome"/>
</dbReference>
<evidence type="ECO:0000256" key="3">
    <source>
        <dbReference type="ARBA" id="ARBA00034247"/>
    </source>
</evidence>
<feature type="transmembrane region" description="Helical" evidence="5">
    <location>
        <begin position="25"/>
        <end position="47"/>
    </location>
</feature>
<keyword evidence="4" id="KW-0175">Coiled coil</keyword>
<dbReference type="CDD" id="cd01949">
    <property type="entry name" value="GGDEF"/>
    <property type="match status" value="1"/>
</dbReference>
<evidence type="ECO:0000313" key="8">
    <source>
        <dbReference type="EMBL" id="EAQ96569.2"/>
    </source>
</evidence>
<dbReference type="SUPFAM" id="SSF158472">
    <property type="entry name" value="HAMP domain-like"/>
    <property type="match status" value="1"/>
</dbReference>
<comment type="caution">
    <text evidence="8">The sequence shown here is derived from an EMBL/GenBank/DDBJ whole genome shotgun (WGS) entry which is preliminary data.</text>
</comment>
<dbReference type="PROSITE" id="PS50887">
    <property type="entry name" value="GGDEF"/>
    <property type="match status" value="1"/>
</dbReference>
<dbReference type="eggNOG" id="COG3706">
    <property type="taxonomic scope" value="Bacteria"/>
</dbReference>
<dbReference type="GO" id="GO:0007165">
    <property type="term" value="P:signal transduction"/>
    <property type="evidence" value="ECO:0007669"/>
    <property type="project" value="InterPro"/>
</dbReference>
<evidence type="ECO:0000259" key="6">
    <source>
        <dbReference type="PROSITE" id="PS50885"/>
    </source>
</evidence>
<dbReference type="SUPFAM" id="SSF55073">
    <property type="entry name" value="Nucleotide cyclase"/>
    <property type="match status" value="1"/>
</dbReference>
<keyword evidence="5" id="KW-0812">Transmembrane</keyword>
<dbReference type="EC" id="2.7.7.65" evidence="2"/>
<dbReference type="GO" id="GO:0016020">
    <property type="term" value="C:membrane"/>
    <property type="evidence" value="ECO:0007669"/>
    <property type="project" value="InterPro"/>
</dbReference>
<comment type="cofactor">
    <cofactor evidence="1">
        <name>Mg(2+)</name>
        <dbReference type="ChEBI" id="CHEBI:18420"/>
    </cofactor>
</comment>
<dbReference type="GO" id="GO:0052621">
    <property type="term" value="F:diguanylate cyclase activity"/>
    <property type="evidence" value="ECO:0007669"/>
    <property type="project" value="UniProtKB-EC"/>
</dbReference>
<feature type="domain" description="HAMP" evidence="6">
    <location>
        <begin position="318"/>
        <end position="371"/>
    </location>
</feature>
<dbReference type="PANTHER" id="PTHR45138">
    <property type="entry name" value="REGULATORY COMPONENTS OF SENSORY TRANSDUCTION SYSTEM"/>
    <property type="match status" value="1"/>
</dbReference>
<dbReference type="InterPro" id="IPR029787">
    <property type="entry name" value="Nucleotide_cyclase"/>
</dbReference>
<sequence>MNSSLPEDTVNHSGVLSRLPLRMRLSLVFVTGSVAILILIFMNYAAVDFNARQSQELQAAGAQLEFVNELAHGATEIQLAATRYVYLGHDSARQQVSSTLGDWMSKVSACREQRCLRPEQADAIQVHLQAFLDAFTLVERSRSGVKDALAQDFSGIRASAIALTEEDLPPLYLHSINDHISTIEATLRAYMATSDPQRILDAQAHLEELQRHLISRLGDINADLPAEAPLFSVSLVEDTVYENIQRIRSYAYLVNVVMPSEARELEYLANSAAEKVREEIVSLTSEMERNRRQFYLWDFSIILLVVLTSVPIFFWLLNSLTKPIRQLSEQFRRLSTGSEEVIVGAAKTNDEIGDLFKAAEAFRQENIRERQLLADYRELSRSLEAQVAERTRELKTKNAELDHLASVDKLTDIFNRRALDAALSTELARAKRYQRSLSLLLMDIDLFKQVNDHYGHLTGDKVLVTLTKEIQQKLRGSDILGRWGGEEFLIVCPETSLEQARNIAEKIRSSIEQTDFRPASKITISIGISVLGDNDTAEALVARADRALYMAKSQGRNCVRVYSDLSAAPSENTAQKLS</sequence>
<protein>
    <recommendedName>
        <fullName evidence="2">diguanylate cyclase</fullName>
        <ecNumber evidence="2">2.7.7.65</ecNumber>
    </recommendedName>
</protein>
<dbReference type="HOGENOM" id="CLU_471533_0_0_6"/>
<reference evidence="8 9" key="1">
    <citation type="journal article" date="2007" name="Proc. Natl. Acad. Sci. U.S.A.">
        <title>Characterization of a marine gammaproteobacterium capable of aerobic anoxygenic photosynthesis.</title>
        <authorList>
            <person name="Fuchs B.M."/>
            <person name="Spring S."/>
            <person name="Teeling H."/>
            <person name="Quast C."/>
            <person name="Wulf J."/>
            <person name="Schattenhofer M."/>
            <person name="Yan S."/>
            <person name="Ferriera S."/>
            <person name="Johnson J."/>
            <person name="Glockner F.O."/>
            <person name="Amann R."/>
        </authorList>
    </citation>
    <scope>NUCLEOTIDE SEQUENCE [LARGE SCALE GENOMIC DNA]</scope>
    <source>
        <strain evidence="8">KT71</strain>
    </source>
</reference>
<dbReference type="SMART" id="SM00267">
    <property type="entry name" value="GGDEF"/>
    <property type="match status" value="1"/>
</dbReference>
<name>A4ABQ6_9GAMM</name>
<dbReference type="InterPro" id="IPR043128">
    <property type="entry name" value="Rev_trsase/Diguanyl_cyclase"/>
</dbReference>
<organism evidence="8 9">
    <name type="scientific">Congregibacter litoralis KT71</name>
    <dbReference type="NCBI Taxonomy" id="314285"/>
    <lineage>
        <taxon>Bacteria</taxon>
        <taxon>Pseudomonadati</taxon>
        <taxon>Pseudomonadota</taxon>
        <taxon>Gammaproteobacteria</taxon>
        <taxon>Cellvibrionales</taxon>
        <taxon>Halieaceae</taxon>
        <taxon>Congregibacter</taxon>
    </lineage>
</organism>
<evidence type="ECO:0000256" key="1">
    <source>
        <dbReference type="ARBA" id="ARBA00001946"/>
    </source>
</evidence>
<dbReference type="Pfam" id="PF00672">
    <property type="entry name" value="HAMP"/>
    <property type="match status" value="1"/>
</dbReference>
<dbReference type="CDD" id="cd06225">
    <property type="entry name" value="HAMP"/>
    <property type="match status" value="1"/>
</dbReference>
<feature type="coiled-coil region" evidence="4">
    <location>
        <begin position="373"/>
        <end position="400"/>
    </location>
</feature>
<dbReference type="InterPro" id="IPR050469">
    <property type="entry name" value="Diguanylate_Cyclase"/>
</dbReference>
<gene>
    <name evidence="8" type="ORF">KT71_06077</name>
</gene>
<evidence type="ECO:0000313" key="9">
    <source>
        <dbReference type="Proteomes" id="UP000019205"/>
    </source>
</evidence>
<dbReference type="NCBIfam" id="TIGR00254">
    <property type="entry name" value="GGDEF"/>
    <property type="match status" value="1"/>
</dbReference>
<comment type="catalytic activity">
    <reaction evidence="3">
        <text>2 GTP = 3',3'-c-di-GMP + 2 diphosphate</text>
        <dbReference type="Rhea" id="RHEA:24898"/>
        <dbReference type="ChEBI" id="CHEBI:33019"/>
        <dbReference type="ChEBI" id="CHEBI:37565"/>
        <dbReference type="ChEBI" id="CHEBI:58805"/>
        <dbReference type="EC" id="2.7.7.65"/>
    </reaction>
</comment>
<keyword evidence="5" id="KW-1133">Transmembrane helix</keyword>
<dbReference type="Pfam" id="PF00990">
    <property type="entry name" value="GGDEF"/>
    <property type="match status" value="1"/>
</dbReference>
<dbReference type="AlphaFoldDB" id="A4ABQ6"/>
<dbReference type="InterPro" id="IPR003660">
    <property type="entry name" value="HAMP_dom"/>
</dbReference>
<dbReference type="FunFam" id="3.30.70.270:FF:000001">
    <property type="entry name" value="Diguanylate cyclase domain protein"/>
    <property type="match status" value="1"/>
</dbReference>
<keyword evidence="9" id="KW-1185">Reference proteome</keyword>
<dbReference type="Gene3D" id="6.10.340.10">
    <property type="match status" value="1"/>
</dbReference>